<sequence>MRISQHDLPVKIDVPGAKARQLPDFGLAEGPLAAEWFSLAAGTDIAPLLVGLPGDACQSTHVGYVISGALVVSYTDGSEERCAGGDLFSWPAGHSVRVEEDAEVILFSPSHAHTVVLDHMLGAMGVAV</sequence>
<dbReference type="Proteomes" id="UP000077868">
    <property type="component" value="Chromosome"/>
</dbReference>
<name>A0A1A9GLL6_9ACTN</name>
<dbReference type="OrthoDB" id="1119958at2"/>
<evidence type="ECO:0000313" key="1">
    <source>
        <dbReference type="EMBL" id="ANH38580.1"/>
    </source>
</evidence>
<evidence type="ECO:0008006" key="3">
    <source>
        <dbReference type="Google" id="ProtNLM"/>
    </source>
</evidence>
<dbReference type="PATRIC" id="fig|1300347.3.peg.2150"/>
<dbReference type="AlphaFoldDB" id="A0A1A9GLL6"/>
<dbReference type="RefSeq" id="WP_068109249.1">
    <property type="nucleotide sequence ID" value="NZ_CP015079.1"/>
</dbReference>
<organism evidence="1 2">
    <name type="scientific">Nocardioides dokdonensis FR1436</name>
    <dbReference type="NCBI Taxonomy" id="1300347"/>
    <lineage>
        <taxon>Bacteria</taxon>
        <taxon>Bacillati</taxon>
        <taxon>Actinomycetota</taxon>
        <taxon>Actinomycetes</taxon>
        <taxon>Propionibacteriales</taxon>
        <taxon>Nocardioidaceae</taxon>
        <taxon>Nocardioides</taxon>
    </lineage>
</organism>
<proteinExistence type="predicted"/>
<reference evidence="1 2" key="1">
    <citation type="submission" date="2016-03" db="EMBL/GenBank/DDBJ databases">
        <title>Complete genome sequence of a soil Actinobacterium, Nocardioides dokdonensis FR1436.</title>
        <authorList>
            <person name="Kwon S.-K."/>
            <person name="Kim K."/>
            <person name="Kim J.F."/>
        </authorList>
    </citation>
    <scope>NUCLEOTIDE SEQUENCE [LARGE SCALE GENOMIC DNA]</scope>
    <source>
        <strain evidence="1 2">FR1436</strain>
    </source>
</reference>
<gene>
    <name evidence="1" type="ORF">I601_2155</name>
</gene>
<evidence type="ECO:0000313" key="2">
    <source>
        <dbReference type="Proteomes" id="UP000077868"/>
    </source>
</evidence>
<keyword evidence="2" id="KW-1185">Reference proteome</keyword>
<dbReference type="KEGG" id="ndk:I601_2155"/>
<dbReference type="STRING" id="1300347.I601_2155"/>
<accession>A0A1A9GLL6</accession>
<dbReference type="EMBL" id="CP015079">
    <property type="protein sequence ID" value="ANH38580.1"/>
    <property type="molecule type" value="Genomic_DNA"/>
</dbReference>
<protein>
    <recommendedName>
        <fullName evidence="3">Cupin domain protein</fullName>
    </recommendedName>
</protein>